<dbReference type="Proteomes" id="UP000474296">
    <property type="component" value="Unassembled WGS sequence"/>
</dbReference>
<comment type="caution">
    <text evidence="2">The sequence shown here is derived from an EMBL/GenBank/DDBJ whole genome shotgun (WGS) entry which is preliminary data.</text>
</comment>
<dbReference type="Gene3D" id="1.20.120.450">
    <property type="entry name" value="dinb family like domain"/>
    <property type="match status" value="1"/>
</dbReference>
<sequence length="171" mass="19926">MNIAAVQQGEYNPYYQPYFDKMTNIELVTGLESDHREVLEFMDKLPADKLEYRYEVGKWTIKEILVHLLDTERVFAYRALRFARKDSTSLAGFEQDDYIQPSKANERSLDSLRSEFDAVRKGNIELFKNMDEEMLSQMGTASGSPMSSRAAAFMIVGHSRHHRQIIEERYL</sequence>
<dbReference type="InterPro" id="IPR034660">
    <property type="entry name" value="DinB/YfiT-like"/>
</dbReference>
<organism evidence="2 3">
    <name type="scientific">Spongiivirga citrea</name>
    <dbReference type="NCBI Taxonomy" id="1481457"/>
    <lineage>
        <taxon>Bacteria</taxon>
        <taxon>Pseudomonadati</taxon>
        <taxon>Bacteroidota</taxon>
        <taxon>Flavobacteriia</taxon>
        <taxon>Flavobacteriales</taxon>
        <taxon>Flavobacteriaceae</taxon>
        <taxon>Spongiivirga</taxon>
    </lineage>
</organism>
<keyword evidence="3" id="KW-1185">Reference proteome</keyword>
<evidence type="ECO:0000313" key="3">
    <source>
        <dbReference type="Proteomes" id="UP000474296"/>
    </source>
</evidence>
<dbReference type="SUPFAM" id="SSF109854">
    <property type="entry name" value="DinB/YfiT-like putative metalloenzymes"/>
    <property type="match status" value="1"/>
</dbReference>
<name>A0A6M0CFA5_9FLAO</name>
<dbReference type="RefSeq" id="WP_164029735.1">
    <property type="nucleotide sequence ID" value="NZ_JAABOQ010000002.1"/>
</dbReference>
<dbReference type="Pfam" id="PF12867">
    <property type="entry name" value="DinB_2"/>
    <property type="match status" value="1"/>
</dbReference>
<evidence type="ECO:0000313" key="2">
    <source>
        <dbReference type="EMBL" id="NER16461.1"/>
    </source>
</evidence>
<dbReference type="AlphaFoldDB" id="A0A6M0CFA5"/>
<proteinExistence type="predicted"/>
<feature type="domain" description="DinB-like" evidence="1">
    <location>
        <begin position="32"/>
        <end position="166"/>
    </location>
</feature>
<reference evidence="2 3" key="1">
    <citation type="submission" date="2020-01" db="EMBL/GenBank/DDBJ databases">
        <title>Spongiivirga citrea KCTC 32990T.</title>
        <authorList>
            <person name="Wang G."/>
        </authorList>
    </citation>
    <scope>NUCLEOTIDE SEQUENCE [LARGE SCALE GENOMIC DNA]</scope>
    <source>
        <strain evidence="2 3">KCTC 32990</strain>
    </source>
</reference>
<dbReference type="EMBL" id="JAABOQ010000002">
    <property type="protein sequence ID" value="NER16461.1"/>
    <property type="molecule type" value="Genomic_DNA"/>
</dbReference>
<dbReference type="InterPro" id="IPR024775">
    <property type="entry name" value="DinB-like"/>
</dbReference>
<evidence type="ECO:0000259" key="1">
    <source>
        <dbReference type="Pfam" id="PF12867"/>
    </source>
</evidence>
<accession>A0A6M0CFA5</accession>
<protein>
    <submittedName>
        <fullName evidence="2">DUF664 domain-containing protein</fullName>
    </submittedName>
</protein>
<gene>
    <name evidence="2" type="ORF">GWK10_04525</name>
</gene>